<proteinExistence type="predicted"/>
<evidence type="ECO:0000313" key="2">
    <source>
        <dbReference type="Proteomes" id="UP000006536"/>
    </source>
</evidence>
<accession>E3SQK5</accession>
<dbReference type="EMBL" id="GU071107">
    <property type="protein sequence ID" value="ADP00223.1"/>
    <property type="molecule type" value="Genomic_DNA"/>
</dbReference>
<name>E3SQK5_9CAUD</name>
<keyword evidence="2" id="KW-1185">Reference proteome</keyword>
<sequence>MNQAQFIAEVYGVAWASNPDLDEASSFQEILKELTELKDKAMRWEIIVSSFKPEPELFPVRQTLADARARQAEQRQGEL</sequence>
<protein>
    <submittedName>
        <fullName evidence="1">Uncharacterized protein</fullName>
    </submittedName>
</protein>
<reference evidence="1 2" key="1">
    <citation type="submission" date="2009-10" db="EMBL/GenBank/DDBJ databases">
        <title>The Genome Sequence of Cyanophage P-SSP2.</title>
        <authorList>
            <consortium name="The Broad Institute Genome Sequencing Platform"/>
            <person name="Henn M.R."/>
            <person name="Sullivan M.S."/>
            <person name="Osburne M.S."/>
            <person name="Levin J."/>
            <person name="Malboeuf C."/>
            <person name="Casali M."/>
            <person name="Russ C."/>
            <person name="Lennon N."/>
            <person name="Erlich R."/>
            <person name="Young S.K."/>
            <person name="Koehrsen M."/>
            <person name="Yandava C."/>
            <person name="Zeng Q."/>
            <person name="Alvarado L."/>
            <person name="Anderson S."/>
            <person name="Berlin A."/>
            <person name="Borenstein D."/>
            <person name="Chen Z."/>
            <person name="Engels R."/>
            <person name="Freedman E."/>
            <person name="Gellesch M."/>
            <person name="Goldberg J."/>
            <person name="Green L."/>
            <person name="Griggs A."/>
            <person name="Gujja S."/>
            <person name="Heiman D."/>
            <person name="Hepburn T."/>
            <person name="Howarth C."/>
            <person name="Jen D."/>
            <person name="Larson L."/>
            <person name="Lewis B."/>
            <person name="Mehta T."/>
            <person name="Park D."/>
            <person name="Pearson M."/>
            <person name="Roberts A."/>
            <person name="Ryan E."/>
            <person name="Saif S."/>
            <person name="Shea T."/>
            <person name="Shenoy N."/>
            <person name="Sisk P."/>
            <person name="Stolte C."/>
            <person name="Sykes S."/>
            <person name="Walk T."/>
            <person name="White J."/>
            <person name="Yu Q."/>
            <person name="Coleman M.L."/>
            <person name="Huang K.H."/>
            <person name="Weigele P.R."/>
            <person name="DeFrancesco A.S."/>
            <person name="Kern S.E."/>
            <person name="Thompson L.R."/>
            <person name="Fu R."/>
            <person name="Hombeck B."/>
            <person name="Chisholm S.W."/>
            <person name="Haas B."/>
            <person name="Nusbaum C."/>
            <person name="Galagan J."/>
            <person name="Birren B."/>
        </authorList>
    </citation>
    <scope>NUCLEOTIDE SEQUENCE [LARGE SCALE GENOMIC DNA]</scope>
    <source>
        <strain evidence="1">Syn26</strain>
    </source>
</reference>
<gene>
    <name evidence="1" type="ORF">CYLG_00020</name>
</gene>
<dbReference type="Proteomes" id="UP000006536">
    <property type="component" value="Segment"/>
</dbReference>
<organism evidence="1 2">
    <name type="scientific">Cyanophage P-SSP2</name>
    <dbReference type="NCBI Taxonomy" id="444876"/>
    <lineage>
        <taxon>Viruses</taxon>
        <taxon>Duplodnaviria</taxon>
        <taxon>Heunggongvirae</taxon>
        <taxon>Uroviricota</taxon>
        <taxon>Caudoviricetes</taxon>
        <taxon>Autographivirales</taxon>
        <taxon>Sechaudvirinae</taxon>
        <taxon>Tritonvirus</taxon>
        <taxon>Tritonvirus PSSP2</taxon>
    </lineage>
</organism>
<dbReference type="OrthoDB" id="35192at10239"/>
<evidence type="ECO:0000313" key="1">
    <source>
        <dbReference type="EMBL" id="ADP00223.1"/>
    </source>
</evidence>
<dbReference type="RefSeq" id="YP_005087357.1">
    <property type="nucleotide sequence ID" value="NC_016656.1"/>
</dbReference>
<dbReference type="KEGG" id="vg:11537952"/>
<dbReference type="GeneID" id="11537952"/>